<dbReference type="Pfam" id="PF21993">
    <property type="entry name" value="TetR_C_13_2"/>
    <property type="match status" value="1"/>
</dbReference>
<dbReference type="SUPFAM" id="SSF46689">
    <property type="entry name" value="Homeodomain-like"/>
    <property type="match status" value="1"/>
</dbReference>
<evidence type="ECO:0000256" key="1">
    <source>
        <dbReference type="ARBA" id="ARBA00023015"/>
    </source>
</evidence>
<protein>
    <submittedName>
        <fullName evidence="4">TetR/AcrR family transcriptional regulator</fullName>
    </submittedName>
</protein>
<feature type="domain" description="Transcriptional regulator LmrA/YxaF-like C-terminal" evidence="3">
    <location>
        <begin position="71"/>
        <end position="168"/>
    </location>
</feature>
<keyword evidence="5" id="KW-1185">Reference proteome</keyword>
<evidence type="ECO:0000256" key="2">
    <source>
        <dbReference type="ARBA" id="ARBA00023163"/>
    </source>
</evidence>
<reference evidence="4 5" key="1">
    <citation type="journal article" date="2019" name="Int. J. Syst. Evol. Microbiol.">
        <title>The Global Catalogue of Microorganisms (GCM) 10K type strain sequencing project: providing services to taxonomists for standard genome sequencing and annotation.</title>
        <authorList>
            <consortium name="The Broad Institute Genomics Platform"/>
            <consortium name="The Broad Institute Genome Sequencing Center for Infectious Disease"/>
            <person name="Wu L."/>
            <person name="Ma J."/>
        </authorList>
    </citation>
    <scope>NUCLEOTIDE SEQUENCE [LARGE SCALE GENOMIC DNA]</scope>
    <source>
        <strain evidence="4 5">JCM 14942</strain>
    </source>
</reference>
<proteinExistence type="predicted"/>
<gene>
    <name evidence="4" type="ORF">GCM10009788_54150</name>
</gene>
<accession>A0ABN2BQ58</accession>
<comment type="caution">
    <text evidence="4">The sequence shown here is derived from an EMBL/GenBank/DDBJ whole genome shotgun (WGS) entry which is preliminary data.</text>
</comment>
<keyword evidence="2" id="KW-0804">Transcription</keyword>
<dbReference type="InterPro" id="IPR036271">
    <property type="entry name" value="Tet_transcr_reg_TetR-rel_C_sf"/>
</dbReference>
<dbReference type="InterPro" id="IPR054156">
    <property type="entry name" value="YxaF_TetR_C"/>
</dbReference>
<sequence length="177" mass="18723">MVTSAALLLRERGVAGTSVTGVLQHSHGPRGSVGHHFPGGRNELLTDALRWVGDQVSTQLRQGIDAGLTSAELFQQICLHYQRQLASTGYTAGCPIGAAAQEAYADDDLGPVVADIIDTWTALLAESLVAHGHEPSEATDLALLCVSTLEGAITISRVQRSARPIELALNAMHPLLR</sequence>
<name>A0ABN2BQ58_9ACTN</name>
<organism evidence="4 5">
    <name type="scientific">Nocardioides humi</name>
    <dbReference type="NCBI Taxonomy" id="449461"/>
    <lineage>
        <taxon>Bacteria</taxon>
        <taxon>Bacillati</taxon>
        <taxon>Actinomycetota</taxon>
        <taxon>Actinomycetes</taxon>
        <taxon>Propionibacteriales</taxon>
        <taxon>Nocardioidaceae</taxon>
        <taxon>Nocardioides</taxon>
    </lineage>
</organism>
<dbReference type="SUPFAM" id="SSF48498">
    <property type="entry name" value="Tetracyclin repressor-like, C-terminal domain"/>
    <property type="match status" value="1"/>
</dbReference>
<keyword evidence="1" id="KW-0805">Transcription regulation</keyword>
<dbReference type="Gene3D" id="1.10.357.10">
    <property type="entry name" value="Tetracycline Repressor, domain 2"/>
    <property type="match status" value="1"/>
</dbReference>
<dbReference type="EMBL" id="BAAAOR010000040">
    <property type="protein sequence ID" value="GAA1544858.1"/>
    <property type="molecule type" value="Genomic_DNA"/>
</dbReference>
<evidence type="ECO:0000259" key="3">
    <source>
        <dbReference type="Pfam" id="PF21993"/>
    </source>
</evidence>
<evidence type="ECO:0000313" key="5">
    <source>
        <dbReference type="Proteomes" id="UP001500842"/>
    </source>
</evidence>
<dbReference type="PANTHER" id="PTHR47506">
    <property type="entry name" value="TRANSCRIPTIONAL REGULATORY PROTEIN"/>
    <property type="match status" value="1"/>
</dbReference>
<dbReference type="InterPro" id="IPR009057">
    <property type="entry name" value="Homeodomain-like_sf"/>
</dbReference>
<dbReference type="PANTHER" id="PTHR47506:SF3">
    <property type="entry name" value="HTH-TYPE TRANSCRIPTIONAL REGULATOR LMRA"/>
    <property type="match status" value="1"/>
</dbReference>
<evidence type="ECO:0000313" key="4">
    <source>
        <dbReference type="EMBL" id="GAA1544858.1"/>
    </source>
</evidence>
<dbReference type="Proteomes" id="UP001500842">
    <property type="component" value="Unassembled WGS sequence"/>
</dbReference>